<protein>
    <submittedName>
        <fullName evidence="1">Uncharacterized protein</fullName>
    </submittedName>
</protein>
<dbReference type="AlphaFoldDB" id="A0A0G0KBM1"/>
<gene>
    <name evidence="1" type="ORF">US99_C0080G0005</name>
</gene>
<accession>A0A0G0KBM1</accession>
<comment type="caution">
    <text evidence="1">The sequence shown here is derived from an EMBL/GenBank/DDBJ whole genome shotgun (WGS) entry which is preliminary data.</text>
</comment>
<proteinExistence type="predicted"/>
<sequence length="201" mass="22621">MLKSPENREFIDQVRGLYPFIIRDSNIPQPKGAITAFGQIRGDFQPETRFEVRSPNWDKIATPALDFLICCIGAMDALAEDTDLSPTLPSGERVYRNAGALGRLIEATQRIVRFDASDYNGGILRPFPLLETFSTADFLHGTYLLALFDVLRKNPDAWLTTSRGITRIAADSRLVTWEQTFAGKWNDILVVKLSYEVFSTN</sequence>
<dbReference type="Proteomes" id="UP000034324">
    <property type="component" value="Unassembled WGS sequence"/>
</dbReference>
<organism evidence="1 2">
    <name type="scientific">Candidatus Daviesbacteria bacterium GW2011_GWF2_38_6</name>
    <dbReference type="NCBI Taxonomy" id="1618432"/>
    <lineage>
        <taxon>Bacteria</taxon>
        <taxon>Candidatus Daviesiibacteriota</taxon>
    </lineage>
</organism>
<name>A0A0G0KBM1_9BACT</name>
<dbReference type="EMBL" id="LBVC01000080">
    <property type="protein sequence ID" value="KKQ76222.1"/>
    <property type="molecule type" value="Genomic_DNA"/>
</dbReference>
<evidence type="ECO:0000313" key="1">
    <source>
        <dbReference type="EMBL" id="KKQ76222.1"/>
    </source>
</evidence>
<evidence type="ECO:0000313" key="2">
    <source>
        <dbReference type="Proteomes" id="UP000034324"/>
    </source>
</evidence>
<reference evidence="1 2" key="1">
    <citation type="journal article" date="2015" name="Nature">
        <title>rRNA introns, odd ribosomes, and small enigmatic genomes across a large radiation of phyla.</title>
        <authorList>
            <person name="Brown C.T."/>
            <person name="Hug L.A."/>
            <person name="Thomas B.C."/>
            <person name="Sharon I."/>
            <person name="Castelle C.J."/>
            <person name="Singh A."/>
            <person name="Wilkins M.J."/>
            <person name="Williams K.H."/>
            <person name="Banfield J.F."/>
        </authorList>
    </citation>
    <scope>NUCLEOTIDE SEQUENCE [LARGE SCALE GENOMIC DNA]</scope>
</reference>